<dbReference type="Pfam" id="PF03787">
    <property type="entry name" value="RAMPs"/>
    <property type="match status" value="1"/>
</dbReference>
<dbReference type="InterPro" id="IPR005537">
    <property type="entry name" value="RAMP_III_fam"/>
</dbReference>
<evidence type="ECO:0000256" key="2">
    <source>
        <dbReference type="ARBA" id="ARBA00022150"/>
    </source>
</evidence>
<dbReference type="GO" id="GO:0003723">
    <property type="term" value="F:RNA binding"/>
    <property type="evidence" value="ECO:0007669"/>
    <property type="project" value="UniProtKB-KW"/>
</dbReference>
<evidence type="ECO:0000256" key="8">
    <source>
        <dbReference type="ARBA" id="ARBA00033183"/>
    </source>
</evidence>
<dbReference type="InterPro" id="IPR052216">
    <property type="entry name" value="CRISPR_Csm3_endoribonuclease"/>
</dbReference>
<reference evidence="10" key="1">
    <citation type="submission" date="2021-06" db="EMBL/GenBank/DDBJ databases">
        <title>Description of novel taxa of the family Lachnospiraceae.</title>
        <authorList>
            <person name="Chaplin A.V."/>
            <person name="Sokolova S.R."/>
            <person name="Pikina A.P."/>
            <person name="Korzhanova M."/>
            <person name="Belova V."/>
            <person name="Korostin D."/>
            <person name="Efimov B.A."/>
        </authorList>
    </citation>
    <scope>NUCLEOTIDE SEQUENCE</scope>
    <source>
        <strain evidence="10">ASD5720</strain>
    </source>
</reference>
<keyword evidence="11" id="KW-1185">Reference proteome</keyword>
<dbReference type="PANTHER" id="PTHR35579:SF6">
    <property type="entry name" value="DUF324 DOMAIN-CONTAINING PROTEIN"/>
    <property type="match status" value="1"/>
</dbReference>
<dbReference type="GO" id="GO:0016787">
    <property type="term" value="F:hydrolase activity"/>
    <property type="evidence" value="ECO:0007669"/>
    <property type="project" value="UniProtKB-KW"/>
</dbReference>
<dbReference type="GO" id="GO:0004519">
    <property type="term" value="F:endonuclease activity"/>
    <property type="evidence" value="ECO:0007669"/>
    <property type="project" value="UniProtKB-KW"/>
</dbReference>
<evidence type="ECO:0000256" key="3">
    <source>
        <dbReference type="ARBA" id="ARBA00022722"/>
    </source>
</evidence>
<keyword evidence="3" id="KW-0540">Nuclease</keyword>
<dbReference type="InterPro" id="IPR013412">
    <property type="entry name" value="CRISPR-assoc_RAMP_Csm3"/>
</dbReference>
<dbReference type="GO" id="GO:0051607">
    <property type="term" value="P:defense response to virus"/>
    <property type="evidence" value="ECO:0007669"/>
    <property type="project" value="UniProtKB-KW"/>
</dbReference>
<keyword evidence="7" id="KW-0051">Antiviral defense</keyword>
<comment type="caution">
    <text evidence="10">The sequence shown here is derived from an EMBL/GenBank/DDBJ whole genome shotgun (WGS) entry which is preliminary data.</text>
</comment>
<proteinExistence type="inferred from homology"/>
<gene>
    <name evidence="10" type="primary">csm3</name>
    <name evidence="10" type="ORF">KTH89_02730</name>
</gene>
<keyword evidence="4" id="KW-0255">Endonuclease</keyword>
<feature type="domain" description="CRISPR type III-associated protein" evidence="9">
    <location>
        <begin position="11"/>
        <end position="190"/>
    </location>
</feature>
<keyword evidence="5" id="KW-0378">Hydrolase</keyword>
<keyword evidence="6" id="KW-0694">RNA-binding</keyword>
<sequence length="223" mass="25062">MSDKVIIKADLRVLTGLHIGGLEEYAAIGAVKSPVIRDKRTNYPIIPGSSLKGKIRALLARSMETTGVVYSSPNKDPEILLRMFGTSEKPIRRSRLQFADAFLKNREEFLHLSDVTEVKAENRIDRVTAKATPRSIERVVSGALFEVCIVYNDEDDGHRDEELELLAKGMKLLQIDYLGGHGTRGSGRVSFENIRIDTLNLETDLSKIKKLFMEVEKYELLSI</sequence>
<dbReference type="NCBIfam" id="TIGR02582">
    <property type="entry name" value="cas7_TM1809"/>
    <property type="match status" value="1"/>
</dbReference>
<evidence type="ECO:0000256" key="5">
    <source>
        <dbReference type="ARBA" id="ARBA00022801"/>
    </source>
</evidence>
<evidence type="ECO:0000256" key="1">
    <source>
        <dbReference type="ARBA" id="ARBA00006342"/>
    </source>
</evidence>
<dbReference type="PANTHER" id="PTHR35579">
    <property type="entry name" value="CRISPR SYSTEM CMS ENDORIBONUCLEASE CSM3"/>
    <property type="match status" value="1"/>
</dbReference>
<name>A0A949JVJ5_9FIRM</name>
<evidence type="ECO:0000256" key="4">
    <source>
        <dbReference type="ARBA" id="ARBA00022759"/>
    </source>
</evidence>
<evidence type="ECO:0000256" key="7">
    <source>
        <dbReference type="ARBA" id="ARBA00023118"/>
    </source>
</evidence>
<dbReference type="Proteomes" id="UP000712157">
    <property type="component" value="Unassembled WGS sequence"/>
</dbReference>
<evidence type="ECO:0000256" key="6">
    <source>
        <dbReference type="ARBA" id="ARBA00022884"/>
    </source>
</evidence>
<evidence type="ECO:0000313" key="11">
    <source>
        <dbReference type="Proteomes" id="UP000712157"/>
    </source>
</evidence>
<dbReference type="AlphaFoldDB" id="A0A949JVJ5"/>
<evidence type="ECO:0000259" key="9">
    <source>
        <dbReference type="Pfam" id="PF03787"/>
    </source>
</evidence>
<organism evidence="10 11">
    <name type="scientific">Diplocloster agilis</name>
    <dbReference type="NCBI Taxonomy" id="2850323"/>
    <lineage>
        <taxon>Bacteria</taxon>
        <taxon>Bacillati</taxon>
        <taxon>Bacillota</taxon>
        <taxon>Clostridia</taxon>
        <taxon>Lachnospirales</taxon>
        <taxon>Lachnospiraceae</taxon>
        <taxon>Diplocloster</taxon>
    </lineage>
</organism>
<protein>
    <recommendedName>
        <fullName evidence="2">CRISPR system Cms endoribonuclease Csm3</fullName>
    </recommendedName>
    <alternativeName>
        <fullName evidence="8">CRISPR type III A-associated RAMP protein Csm3</fullName>
    </alternativeName>
</protein>
<dbReference type="RefSeq" id="WP_238720532.1">
    <property type="nucleotide sequence ID" value="NZ_JAHQCW010000003.1"/>
</dbReference>
<dbReference type="EMBL" id="JAHQCW010000003">
    <property type="protein sequence ID" value="MBU9735434.1"/>
    <property type="molecule type" value="Genomic_DNA"/>
</dbReference>
<comment type="similarity">
    <text evidence="1">Belongs to the CRISPR-associated Csm3 family.</text>
</comment>
<accession>A0A949JVJ5</accession>
<evidence type="ECO:0000313" key="10">
    <source>
        <dbReference type="EMBL" id="MBU9735434.1"/>
    </source>
</evidence>